<dbReference type="Pfam" id="PF07609">
    <property type="entry name" value="DUF1572"/>
    <property type="match status" value="1"/>
</dbReference>
<dbReference type="Gene3D" id="1.20.120.450">
    <property type="entry name" value="dinb family like domain"/>
    <property type="match status" value="1"/>
</dbReference>
<reference evidence="1 2" key="1">
    <citation type="submission" date="2021-01" db="EMBL/GenBank/DDBJ databases">
        <title>Genomic Encyclopedia of Type Strains, Phase IV (KMG-IV): sequencing the most valuable type-strain genomes for metagenomic binning, comparative biology and taxonomic classification.</title>
        <authorList>
            <person name="Goeker M."/>
        </authorList>
    </citation>
    <scope>NUCLEOTIDE SEQUENCE [LARGE SCALE GENOMIC DNA]</scope>
    <source>
        <strain evidence="1 2">DSM 103394</strain>
    </source>
</reference>
<name>A0ABS4CSF0_9BACI</name>
<evidence type="ECO:0000313" key="2">
    <source>
        <dbReference type="Proteomes" id="UP000674416"/>
    </source>
</evidence>
<sequence length="164" mass="18888">MMFEEVVIENIKGRFIDIKNRMTEAIKQLNDEDLNWRPTSGSNSITNLVVHISGNIHQRVEAGIEGKKDIRDRESEFSEKITHTKKELLQIIEQSFSTIIRVITSLSQDGFLKIQTIRNNEVTNLDVIMKCASHFSEHLGQILYIAKIRKEDAYVSTSIPRKQC</sequence>
<dbReference type="InterPro" id="IPR034660">
    <property type="entry name" value="DinB/YfiT-like"/>
</dbReference>
<dbReference type="Proteomes" id="UP000674416">
    <property type="component" value="Unassembled WGS sequence"/>
</dbReference>
<accession>A0ABS4CSF0</accession>
<keyword evidence="2" id="KW-1185">Reference proteome</keyword>
<protein>
    <submittedName>
        <fullName evidence="1">Damage-inducible protein DinB</fullName>
    </submittedName>
</protein>
<comment type="caution">
    <text evidence="1">The sequence shown here is derived from an EMBL/GenBank/DDBJ whole genome shotgun (WGS) entry which is preliminary data.</text>
</comment>
<dbReference type="InterPro" id="IPR011466">
    <property type="entry name" value="DUF1572"/>
</dbReference>
<gene>
    <name evidence="1" type="ORF">JOC74_000738</name>
</gene>
<dbReference type="SUPFAM" id="SSF109854">
    <property type="entry name" value="DinB/YfiT-like putative metalloenzymes"/>
    <property type="match status" value="1"/>
</dbReference>
<dbReference type="EMBL" id="JAFDST010000001">
    <property type="protein sequence ID" value="MBP1080250.1"/>
    <property type="molecule type" value="Genomic_DNA"/>
</dbReference>
<proteinExistence type="predicted"/>
<organism evidence="1 2">
    <name type="scientific">Bacillus capparidis</name>
    <dbReference type="NCBI Taxonomy" id="1840411"/>
    <lineage>
        <taxon>Bacteria</taxon>
        <taxon>Bacillati</taxon>
        <taxon>Bacillota</taxon>
        <taxon>Bacilli</taxon>
        <taxon>Bacillales</taxon>
        <taxon>Bacillaceae</taxon>
        <taxon>Bacillus</taxon>
    </lineage>
</organism>
<evidence type="ECO:0000313" key="1">
    <source>
        <dbReference type="EMBL" id="MBP1080250.1"/>
    </source>
</evidence>